<name>A0A8S5SAK7_9CAUD</name>
<evidence type="ECO:0000313" key="1">
    <source>
        <dbReference type="EMBL" id="DAF47687.1"/>
    </source>
</evidence>
<reference evidence="1" key="1">
    <citation type="journal article" date="2021" name="Proc. Natl. Acad. Sci. U.S.A.">
        <title>A Catalog of Tens of Thousands of Viruses from Human Metagenomes Reveals Hidden Associations with Chronic Diseases.</title>
        <authorList>
            <person name="Tisza M.J."/>
            <person name="Buck C.B."/>
        </authorList>
    </citation>
    <scope>NUCLEOTIDE SEQUENCE</scope>
    <source>
        <strain evidence="1">CtByu2</strain>
    </source>
</reference>
<accession>A0A8S5SAK7</accession>
<protein>
    <submittedName>
        <fullName evidence="1">Uncharacterized protein</fullName>
    </submittedName>
</protein>
<dbReference type="EMBL" id="BK032557">
    <property type="protein sequence ID" value="DAF47687.1"/>
    <property type="molecule type" value="Genomic_DNA"/>
</dbReference>
<proteinExistence type="predicted"/>
<sequence length="238" mass="26303">MDHTEETTVTIPESITIGGISYVVRDTPELLKFMQAVAKVEKNKMYTQFELLRKQINQLSKTPVSTTPLDATSLIAELKESFVTKEDLANTVKEALQPVISYNQQTQQETLETFREKLLKENDGKCIPELVTGNSKEELLQSLEKSKELYSKYGGGPVGRPQDASPVVDPTLARQAANLAPEDIAPRYIPPVPAPAPRVSAPEFTGQSGLENIKSLSPEEFAAKRAELENTLKQLYGN</sequence>
<organism evidence="1">
    <name type="scientific">Myoviridae sp. ctByu2</name>
    <dbReference type="NCBI Taxonomy" id="2827668"/>
    <lineage>
        <taxon>Viruses</taxon>
        <taxon>Duplodnaviria</taxon>
        <taxon>Heunggongvirae</taxon>
        <taxon>Uroviricota</taxon>
        <taxon>Caudoviricetes</taxon>
    </lineage>
</organism>